<sequence>MVTNLSKDPYLTEFSRGGPSLLVAEHVSAPKRMPGSGRMSTRSPPHTNFRPSFFSTKTFTSPSSFLSLPTTQKQSTIKSRALSSPSGGSLRRCSSFSPRPAWVEMILVTSKCQYLSLQSVFPTMHGFISKM</sequence>
<organism evidence="2 3">
    <name type="scientific">Fusarium poae</name>
    <dbReference type="NCBI Taxonomy" id="36050"/>
    <lineage>
        <taxon>Eukaryota</taxon>
        <taxon>Fungi</taxon>
        <taxon>Dikarya</taxon>
        <taxon>Ascomycota</taxon>
        <taxon>Pezizomycotina</taxon>
        <taxon>Sordariomycetes</taxon>
        <taxon>Hypocreomycetidae</taxon>
        <taxon>Hypocreales</taxon>
        <taxon>Nectriaceae</taxon>
        <taxon>Fusarium</taxon>
    </lineage>
</organism>
<dbReference type="Proteomes" id="UP000091967">
    <property type="component" value="Unassembled WGS sequence"/>
</dbReference>
<comment type="caution">
    <text evidence="2">The sequence shown here is derived from an EMBL/GenBank/DDBJ whole genome shotgun (WGS) entry which is preliminary data.</text>
</comment>
<evidence type="ECO:0000313" key="3">
    <source>
        <dbReference type="Proteomes" id="UP000091967"/>
    </source>
</evidence>
<feature type="compositionally biased region" description="Polar residues" evidence="1">
    <location>
        <begin position="72"/>
        <end position="93"/>
    </location>
</feature>
<accession>A0A1B8ASU8</accession>
<reference evidence="2 3" key="1">
    <citation type="submission" date="2016-06" db="EMBL/GenBank/DDBJ databases">
        <title>Living apart together: crosstalk between the core and supernumerary genomes in a fungal plant pathogen.</title>
        <authorList>
            <person name="Vanheule A."/>
            <person name="Audenaert K."/>
            <person name="Warris S."/>
            <person name="Van De Geest H."/>
            <person name="Schijlen E."/>
            <person name="Hofte M."/>
            <person name="De Saeger S."/>
            <person name="Haesaert G."/>
            <person name="Waalwijk C."/>
            <person name="Van Der Lee T."/>
        </authorList>
    </citation>
    <scope>NUCLEOTIDE SEQUENCE [LARGE SCALE GENOMIC DNA]</scope>
    <source>
        <strain evidence="2 3">2516</strain>
    </source>
</reference>
<feature type="region of interest" description="Disordered" evidence="1">
    <location>
        <begin position="60"/>
        <end position="93"/>
    </location>
</feature>
<feature type="compositionally biased region" description="Low complexity" evidence="1">
    <location>
        <begin position="60"/>
        <end position="71"/>
    </location>
</feature>
<evidence type="ECO:0000313" key="2">
    <source>
        <dbReference type="EMBL" id="OBS23560.1"/>
    </source>
</evidence>
<protein>
    <submittedName>
        <fullName evidence="2">Uncharacterized protein</fullName>
    </submittedName>
</protein>
<proteinExistence type="predicted"/>
<name>A0A1B8ASU8_FUSPO</name>
<gene>
    <name evidence="2" type="ORF">FPOA_04110</name>
</gene>
<keyword evidence="3" id="KW-1185">Reference proteome</keyword>
<dbReference type="AlphaFoldDB" id="A0A1B8ASU8"/>
<evidence type="ECO:0000256" key="1">
    <source>
        <dbReference type="SAM" id="MobiDB-lite"/>
    </source>
</evidence>
<dbReference type="EMBL" id="LYXU01000002">
    <property type="protein sequence ID" value="OBS23560.1"/>
    <property type="molecule type" value="Genomic_DNA"/>
</dbReference>